<keyword evidence="7" id="KW-0238">DNA-binding</keyword>
<evidence type="ECO:0000256" key="6">
    <source>
        <dbReference type="ARBA" id="ARBA00022840"/>
    </source>
</evidence>
<evidence type="ECO:0000256" key="9">
    <source>
        <dbReference type="ARBA" id="ARBA00023235"/>
    </source>
</evidence>
<dbReference type="RefSeq" id="WP_199701293.1">
    <property type="nucleotide sequence ID" value="NZ_QUAL01000100.1"/>
</dbReference>
<gene>
    <name evidence="14" type="ORF">DY240_10905</name>
</gene>
<feature type="compositionally biased region" description="Basic and acidic residues" evidence="12">
    <location>
        <begin position="1"/>
        <end position="11"/>
    </location>
</feature>
<keyword evidence="15" id="KW-1185">Reference proteome</keyword>
<evidence type="ECO:0000256" key="5">
    <source>
        <dbReference type="ARBA" id="ARBA00022806"/>
    </source>
</evidence>
<evidence type="ECO:0000256" key="8">
    <source>
        <dbReference type="ARBA" id="ARBA00023204"/>
    </source>
</evidence>
<dbReference type="AlphaFoldDB" id="A0A418KRW6"/>
<dbReference type="GO" id="GO:0016787">
    <property type="term" value="F:hydrolase activity"/>
    <property type="evidence" value="ECO:0007669"/>
    <property type="project" value="UniProtKB-KW"/>
</dbReference>
<keyword evidence="5 14" id="KW-0347">Helicase</keyword>
<dbReference type="EC" id="5.6.2.4" evidence="11"/>
<dbReference type="Gene3D" id="1.10.150.80">
    <property type="entry name" value="HRDC domain"/>
    <property type="match status" value="1"/>
</dbReference>
<dbReference type="GO" id="GO:0003677">
    <property type="term" value="F:DNA binding"/>
    <property type="evidence" value="ECO:0007669"/>
    <property type="project" value="UniProtKB-KW"/>
</dbReference>
<dbReference type="GO" id="GO:0005524">
    <property type="term" value="F:ATP binding"/>
    <property type="evidence" value="ECO:0007669"/>
    <property type="project" value="UniProtKB-KW"/>
</dbReference>
<dbReference type="GO" id="GO:0006281">
    <property type="term" value="P:DNA repair"/>
    <property type="evidence" value="ECO:0007669"/>
    <property type="project" value="UniProtKB-KW"/>
</dbReference>
<name>A0A418KRW6_9ACTN</name>
<keyword evidence="3" id="KW-0227">DNA damage</keyword>
<dbReference type="InterPro" id="IPR044876">
    <property type="entry name" value="HRDC_dom_sf"/>
</dbReference>
<feature type="region of interest" description="Disordered" evidence="12">
    <location>
        <begin position="1"/>
        <end position="20"/>
    </location>
</feature>
<evidence type="ECO:0000256" key="1">
    <source>
        <dbReference type="ARBA" id="ARBA00001946"/>
    </source>
</evidence>
<reference evidence="14 15" key="1">
    <citation type="submission" date="2018-09" db="EMBL/GenBank/DDBJ databases">
        <title>Isolation, diversity and antifungal activity of actinobacteria from wheat.</title>
        <authorList>
            <person name="Han C."/>
        </authorList>
    </citation>
    <scope>NUCLEOTIDE SEQUENCE [LARGE SCALE GENOMIC DNA]</scope>
    <source>
        <strain evidence="14 15">NEAU-YY265</strain>
    </source>
</reference>
<keyword evidence="2" id="KW-0547">Nucleotide-binding</keyword>
<evidence type="ECO:0000256" key="4">
    <source>
        <dbReference type="ARBA" id="ARBA00022801"/>
    </source>
</evidence>
<evidence type="ECO:0000256" key="11">
    <source>
        <dbReference type="ARBA" id="ARBA00034808"/>
    </source>
</evidence>
<evidence type="ECO:0000313" key="14">
    <source>
        <dbReference type="EMBL" id="RIQ26064.1"/>
    </source>
</evidence>
<dbReference type="PROSITE" id="PS50967">
    <property type="entry name" value="HRDC"/>
    <property type="match status" value="1"/>
</dbReference>
<accession>A0A418KRW6</accession>
<evidence type="ECO:0000313" key="15">
    <source>
        <dbReference type="Proteomes" id="UP000284057"/>
    </source>
</evidence>
<keyword evidence="6" id="KW-0067">ATP-binding</keyword>
<keyword evidence="9" id="KW-0413">Isomerase</keyword>
<keyword evidence="8" id="KW-0234">DNA repair</keyword>
<dbReference type="FunFam" id="1.10.150.80:FF:000002">
    <property type="entry name" value="ATP-dependent DNA helicase RecQ"/>
    <property type="match status" value="1"/>
</dbReference>
<comment type="catalytic activity">
    <reaction evidence="10">
        <text>Couples ATP hydrolysis with the unwinding of duplex DNA by translocating in the 3'-5' direction.</text>
        <dbReference type="EC" id="5.6.2.4"/>
    </reaction>
</comment>
<comment type="cofactor">
    <cofactor evidence="1">
        <name>Mg(2+)</name>
        <dbReference type="ChEBI" id="CHEBI:18420"/>
    </cofactor>
</comment>
<dbReference type="SUPFAM" id="SSF47819">
    <property type="entry name" value="HRDC-like"/>
    <property type="match status" value="1"/>
</dbReference>
<evidence type="ECO:0000256" key="12">
    <source>
        <dbReference type="SAM" id="MobiDB-lite"/>
    </source>
</evidence>
<dbReference type="Pfam" id="PF00570">
    <property type="entry name" value="HRDC"/>
    <property type="match status" value="1"/>
</dbReference>
<keyword evidence="4" id="KW-0378">Hydrolase</keyword>
<sequence length="124" mass="13353">ARSDHRAERGAGGKGRRGAPARCRVCGAPLVDAVDRKLGRCGSCPSSMDDALFEKLRAWRLERSQEQKVPAYVVFTDATLIAIAESTPVNETQLSAIPGVGRTKLDRYGAEVLQLCREVAGESP</sequence>
<dbReference type="EMBL" id="QUAL01000100">
    <property type="protein sequence ID" value="RIQ26064.1"/>
    <property type="molecule type" value="Genomic_DNA"/>
</dbReference>
<dbReference type="InterPro" id="IPR002121">
    <property type="entry name" value="HRDC_dom"/>
</dbReference>
<evidence type="ECO:0000259" key="13">
    <source>
        <dbReference type="PROSITE" id="PS50967"/>
    </source>
</evidence>
<feature type="domain" description="HRDC" evidence="13">
    <location>
        <begin position="46"/>
        <end position="124"/>
    </location>
</feature>
<dbReference type="Proteomes" id="UP000284057">
    <property type="component" value="Unassembled WGS sequence"/>
</dbReference>
<dbReference type="GO" id="GO:0043138">
    <property type="term" value="F:3'-5' DNA helicase activity"/>
    <property type="evidence" value="ECO:0007669"/>
    <property type="project" value="UniProtKB-EC"/>
</dbReference>
<evidence type="ECO:0000256" key="2">
    <source>
        <dbReference type="ARBA" id="ARBA00022741"/>
    </source>
</evidence>
<protein>
    <recommendedName>
        <fullName evidence="11">DNA 3'-5' helicase</fullName>
        <ecNumber evidence="11">5.6.2.4</ecNumber>
    </recommendedName>
</protein>
<comment type="caution">
    <text evidence="14">The sequence shown here is derived from an EMBL/GenBank/DDBJ whole genome shotgun (WGS) entry which is preliminary data.</text>
</comment>
<proteinExistence type="predicted"/>
<feature type="non-terminal residue" evidence="14">
    <location>
        <position position="1"/>
    </location>
</feature>
<evidence type="ECO:0000256" key="10">
    <source>
        <dbReference type="ARBA" id="ARBA00034617"/>
    </source>
</evidence>
<dbReference type="InterPro" id="IPR010997">
    <property type="entry name" value="HRDC-like_sf"/>
</dbReference>
<evidence type="ECO:0000256" key="7">
    <source>
        <dbReference type="ARBA" id="ARBA00023125"/>
    </source>
</evidence>
<dbReference type="SMART" id="SM00341">
    <property type="entry name" value="HRDC"/>
    <property type="match status" value="1"/>
</dbReference>
<evidence type="ECO:0000256" key="3">
    <source>
        <dbReference type="ARBA" id="ARBA00022763"/>
    </source>
</evidence>
<organism evidence="14 15">
    <name type="scientific">Jiangella rhizosphaerae</name>
    <dbReference type="NCBI Taxonomy" id="2293569"/>
    <lineage>
        <taxon>Bacteria</taxon>
        <taxon>Bacillati</taxon>
        <taxon>Actinomycetota</taxon>
        <taxon>Actinomycetes</taxon>
        <taxon>Jiangellales</taxon>
        <taxon>Jiangellaceae</taxon>
        <taxon>Jiangella</taxon>
    </lineage>
</organism>